<protein>
    <recommendedName>
        <fullName evidence="3">Type II toxin-antitoxin system PemK/MazF family toxin</fullName>
    </recommendedName>
</protein>
<evidence type="ECO:0000313" key="1">
    <source>
        <dbReference type="EMBL" id="GGP90887.1"/>
    </source>
</evidence>
<evidence type="ECO:0000313" key="2">
    <source>
        <dbReference type="Proteomes" id="UP000611554"/>
    </source>
</evidence>
<sequence length="63" mass="7032">MNPPHIREGDTLLITYAQPRSATGRIAPAIMAPKTRLPTLSFTVVGSIVVLRRLPVLRAWRVR</sequence>
<reference evidence="2" key="1">
    <citation type="journal article" date="2019" name="Int. J. Syst. Evol. Microbiol.">
        <title>The Global Catalogue of Microorganisms (GCM) 10K type strain sequencing project: providing services to taxonomists for standard genome sequencing and annotation.</title>
        <authorList>
            <consortium name="The Broad Institute Genomics Platform"/>
            <consortium name="The Broad Institute Genome Sequencing Center for Infectious Disease"/>
            <person name="Wu L."/>
            <person name="Ma J."/>
        </authorList>
    </citation>
    <scope>NUCLEOTIDE SEQUENCE [LARGE SCALE GENOMIC DNA]</scope>
    <source>
        <strain evidence="2">JCM 3115</strain>
    </source>
</reference>
<accession>A0ABQ2QRD1</accession>
<gene>
    <name evidence="1" type="ORF">GCM10010140_20740</name>
</gene>
<comment type="caution">
    <text evidence="1">The sequence shown here is derived from an EMBL/GenBank/DDBJ whole genome shotgun (WGS) entry which is preliminary data.</text>
</comment>
<evidence type="ECO:0008006" key="3">
    <source>
        <dbReference type="Google" id="ProtNLM"/>
    </source>
</evidence>
<dbReference type="EMBL" id="BMQJ01000004">
    <property type="protein sequence ID" value="GGP90887.1"/>
    <property type="molecule type" value="Genomic_DNA"/>
</dbReference>
<dbReference type="Proteomes" id="UP000611554">
    <property type="component" value="Unassembled WGS sequence"/>
</dbReference>
<keyword evidence="2" id="KW-1185">Reference proteome</keyword>
<organism evidence="1 2">
    <name type="scientific">Streptosporangium pseudovulgare</name>
    <dbReference type="NCBI Taxonomy" id="35765"/>
    <lineage>
        <taxon>Bacteria</taxon>
        <taxon>Bacillati</taxon>
        <taxon>Actinomycetota</taxon>
        <taxon>Actinomycetes</taxon>
        <taxon>Streptosporangiales</taxon>
        <taxon>Streptosporangiaceae</taxon>
        <taxon>Streptosporangium</taxon>
    </lineage>
</organism>
<name>A0ABQ2QRD1_9ACTN</name>
<proteinExistence type="predicted"/>